<reference evidence="11 12" key="1">
    <citation type="submission" date="2018-06" db="EMBL/GenBank/DDBJ databases">
        <authorList>
            <consortium name="Pathogen Informatics"/>
            <person name="Doyle S."/>
        </authorList>
    </citation>
    <scope>NUCLEOTIDE SEQUENCE [LARGE SCALE GENOMIC DNA]</scope>
    <source>
        <strain evidence="10 12">NCTC5051</strain>
        <strain evidence="9 13">NCTC5053</strain>
        <strain evidence="8 14">NCTC8849</strain>
        <strain evidence="7 11">NCTC9601</strain>
    </source>
</reference>
<dbReference type="GO" id="GO:0071949">
    <property type="term" value="F:FAD binding"/>
    <property type="evidence" value="ECO:0007669"/>
    <property type="project" value="InterPro"/>
</dbReference>
<dbReference type="Proteomes" id="UP000254799">
    <property type="component" value="Unassembled WGS sequence"/>
</dbReference>
<dbReference type="InterPro" id="IPR012951">
    <property type="entry name" value="BBE"/>
</dbReference>
<dbReference type="EMBL" id="UASN01000002">
    <property type="protein sequence ID" value="SPX51637.1"/>
    <property type="molecule type" value="Genomic_DNA"/>
</dbReference>
<feature type="domain" description="FAD-binding PCMH-type" evidence="6">
    <location>
        <begin position="35"/>
        <end position="205"/>
    </location>
</feature>
<dbReference type="Proteomes" id="UP000254387">
    <property type="component" value="Unassembled WGS sequence"/>
</dbReference>
<dbReference type="EC" id="1.5.3.6" evidence="7"/>
<dbReference type="Proteomes" id="UP000251123">
    <property type="component" value="Unassembled WGS sequence"/>
</dbReference>
<dbReference type="InterPro" id="IPR016166">
    <property type="entry name" value="FAD-bd_PCMH"/>
</dbReference>
<dbReference type="InterPro" id="IPR050416">
    <property type="entry name" value="FAD-linked_Oxidoreductase"/>
</dbReference>
<gene>
    <name evidence="10" type="ORF">NCTC5051_05693</name>
    <name evidence="9" type="ORF">NCTC5053_00282</name>
    <name evidence="8" type="ORF">NCTC8849_05746</name>
    <name evidence="7" type="ORF">NCTC9601_00206</name>
</gene>
<proteinExistence type="inferred from homology"/>
<keyword evidence="5 7" id="KW-0560">Oxidoreductase</keyword>
<dbReference type="InterPro" id="IPR006094">
    <property type="entry name" value="Oxid_FAD_bind_N"/>
</dbReference>
<evidence type="ECO:0000256" key="5">
    <source>
        <dbReference type="ARBA" id="ARBA00023002"/>
    </source>
</evidence>
<evidence type="ECO:0000313" key="9">
    <source>
        <dbReference type="EMBL" id="STU78964.1"/>
    </source>
</evidence>
<evidence type="ECO:0000259" key="6">
    <source>
        <dbReference type="PROSITE" id="PS51387"/>
    </source>
</evidence>
<protein>
    <submittedName>
        <fullName evidence="7">6-hydroxy-D-nicotine oxidase</fullName>
        <ecNumber evidence="7">1.5.3.6</ecNumber>
    </submittedName>
</protein>
<evidence type="ECO:0000313" key="8">
    <source>
        <dbReference type="EMBL" id="STU45668.1"/>
    </source>
</evidence>
<comment type="cofactor">
    <cofactor evidence="1">
        <name>FAD</name>
        <dbReference type="ChEBI" id="CHEBI:57692"/>
    </cofactor>
</comment>
<dbReference type="EMBL" id="UGLU01000003">
    <property type="protein sequence ID" value="STW25899.1"/>
    <property type="molecule type" value="Genomic_DNA"/>
</dbReference>
<evidence type="ECO:0000256" key="2">
    <source>
        <dbReference type="ARBA" id="ARBA00005466"/>
    </source>
</evidence>
<dbReference type="Gene3D" id="3.40.462.20">
    <property type="match status" value="1"/>
</dbReference>
<dbReference type="Gene3D" id="3.30.465.10">
    <property type="match status" value="1"/>
</dbReference>
<evidence type="ECO:0000313" key="13">
    <source>
        <dbReference type="Proteomes" id="UP000254387"/>
    </source>
</evidence>
<dbReference type="RefSeq" id="WP_052133505.1">
    <property type="nucleotide sequence ID" value="NZ_UGJZ01000003.1"/>
</dbReference>
<evidence type="ECO:0000256" key="3">
    <source>
        <dbReference type="ARBA" id="ARBA00022630"/>
    </source>
</evidence>
<dbReference type="Pfam" id="PF01565">
    <property type="entry name" value="FAD_binding_4"/>
    <property type="match status" value="1"/>
</dbReference>
<dbReference type="PANTHER" id="PTHR42973:SF39">
    <property type="entry name" value="FAD-BINDING PCMH-TYPE DOMAIN-CONTAINING PROTEIN"/>
    <property type="match status" value="1"/>
</dbReference>
<accession>A0A2X3DX65</accession>
<dbReference type="SUPFAM" id="SSF56176">
    <property type="entry name" value="FAD-binding/transporter-associated domain-like"/>
    <property type="match status" value="1"/>
</dbReference>
<dbReference type="AlphaFoldDB" id="A0A2X3DX65"/>
<comment type="similarity">
    <text evidence="2">Belongs to the oxygen-dependent FAD-linked oxidoreductase family.</text>
</comment>
<dbReference type="Proteomes" id="UP000254141">
    <property type="component" value="Unassembled WGS sequence"/>
</dbReference>
<keyword evidence="4" id="KW-0274">FAD</keyword>
<evidence type="ECO:0000313" key="10">
    <source>
        <dbReference type="EMBL" id="STW25899.1"/>
    </source>
</evidence>
<evidence type="ECO:0000313" key="12">
    <source>
        <dbReference type="Proteomes" id="UP000254141"/>
    </source>
</evidence>
<dbReference type="PANTHER" id="PTHR42973">
    <property type="entry name" value="BINDING OXIDOREDUCTASE, PUTATIVE (AFU_ORTHOLOGUE AFUA_1G17690)-RELATED"/>
    <property type="match status" value="1"/>
</dbReference>
<dbReference type="Gene3D" id="3.30.43.10">
    <property type="entry name" value="Uridine Diphospho-n-acetylenolpyruvylglucosamine Reductase, domain 2"/>
    <property type="match status" value="1"/>
</dbReference>
<dbReference type="InterPro" id="IPR036318">
    <property type="entry name" value="FAD-bd_PCMH-like_sf"/>
</dbReference>
<organism evidence="7 11">
    <name type="scientific">Klebsiella pneumoniae</name>
    <dbReference type="NCBI Taxonomy" id="573"/>
    <lineage>
        <taxon>Bacteria</taxon>
        <taxon>Pseudomonadati</taxon>
        <taxon>Pseudomonadota</taxon>
        <taxon>Gammaproteobacteria</taxon>
        <taxon>Enterobacterales</taxon>
        <taxon>Enterobacteriaceae</taxon>
        <taxon>Klebsiella/Raoultella group</taxon>
        <taxon>Klebsiella</taxon>
        <taxon>Klebsiella pneumoniae complex</taxon>
    </lineage>
</organism>
<dbReference type="PROSITE" id="PS51387">
    <property type="entry name" value="FAD_PCMH"/>
    <property type="match status" value="1"/>
</dbReference>
<dbReference type="EMBL" id="UGLC01000003">
    <property type="protein sequence ID" value="STU45668.1"/>
    <property type="molecule type" value="Genomic_DNA"/>
</dbReference>
<dbReference type="Pfam" id="PF08031">
    <property type="entry name" value="BBE"/>
    <property type="match status" value="1"/>
</dbReference>
<dbReference type="GO" id="GO:0018530">
    <property type="term" value="F:(R)-6-hydroxynicotine oxidase activity"/>
    <property type="evidence" value="ECO:0007669"/>
    <property type="project" value="UniProtKB-EC"/>
</dbReference>
<name>A0A2X3DX65_KLEPN</name>
<evidence type="ECO:0000313" key="7">
    <source>
        <dbReference type="EMBL" id="SPX51637.1"/>
    </source>
</evidence>
<dbReference type="EMBL" id="UGMN01000002">
    <property type="protein sequence ID" value="STU78964.1"/>
    <property type="molecule type" value="Genomic_DNA"/>
</dbReference>
<evidence type="ECO:0000313" key="14">
    <source>
        <dbReference type="Proteomes" id="UP000254799"/>
    </source>
</evidence>
<keyword evidence="3" id="KW-0285">Flavoprotein</keyword>
<evidence type="ECO:0000256" key="4">
    <source>
        <dbReference type="ARBA" id="ARBA00022827"/>
    </source>
</evidence>
<sequence>MRELFSALQQVLEGDLLLPQHAEYEVARRVRNARIDCRPTAIVRCVSVQDIQQSLQLAEIQQLPVALRGGGAHVAGYGTCQDGLVLDLSRMKQIAIDPDKRLAHVAPGTTWGELDAATQAYGLAVPGPRNPTIGIAGHTLGGGVGDLSRQFGLTSDNLVSCELVTLSGDVLEVNPQHDAELFWGLRGAGANFGVVSRFTFQLHPVEGVVAGVLAWPARDIPVVLRRARNWLAQAPDQASLIALVWTAPPLPFLPESLHFERSIMLIPTWFGAPEQAEQVLAPLKVGALCDTLQPMRYVDYQRLLPSAPNYLQQHVYNRGELLRELDDDTLERLLALFQRAGPNFSLVFGALGGAIARAPAGATAFAHRDANWFVEVCAQWYGEPDNPAMLAPAIEAWQQLQAVSCGPYANLLPDHEPRWAQATYGSGWARLAALKQRFDPTNRLRFNVNIPPRSSRAMAPGKEDLA</sequence>
<dbReference type="InterPro" id="IPR016169">
    <property type="entry name" value="FAD-bd_PCMH_sub2"/>
</dbReference>
<evidence type="ECO:0000256" key="1">
    <source>
        <dbReference type="ARBA" id="ARBA00001974"/>
    </source>
</evidence>
<evidence type="ECO:0000313" key="11">
    <source>
        <dbReference type="Proteomes" id="UP000251123"/>
    </source>
</evidence>
<dbReference type="InterPro" id="IPR016167">
    <property type="entry name" value="FAD-bd_PCMH_sub1"/>
</dbReference>